<gene>
    <name evidence="1" type="ORF">AC578_6680</name>
</gene>
<name>A0A139HI21_9PEZI</name>
<organism evidence="1 2">
    <name type="scientific">Pseudocercospora eumusae</name>
    <dbReference type="NCBI Taxonomy" id="321146"/>
    <lineage>
        <taxon>Eukaryota</taxon>
        <taxon>Fungi</taxon>
        <taxon>Dikarya</taxon>
        <taxon>Ascomycota</taxon>
        <taxon>Pezizomycotina</taxon>
        <taxon>Dothideomycetes</taxon>
        <taxon>Dothideomycetidae</taxon>
        <taxon>Mycosphaerellales</taxon>
        <taxon>Mycosphaerellaceae</taxon>
        <taxon>Pseudocercospora</taxon>
    </lineage>
</organism>
<proteinExistence type="predicted"/>
<dbReference type="EMBL" id="LFZN01000046">
    <property type="protein sequence ID" value="KXT02063.1"/>
    <property type="molecule type" value="Genomic_DNA"/>
</dbReference>
<comment type="caution">
    <text evidence="1">The sequence shown here is derived from an EMBL/GenBank/DDBJ whole genome shotgun (WGS) entry which is preliminary data.</text>
</comment>
<evidence type="ECO:0000313" key="1">
    <source>
        <dbReference type="EMBL" id="KXT02063.1"/>
    </source>
</evidence>
<dbReference type="AlphaFoldDB" id="A0A139HI21"/>
<reference evidence="1 2" key="1">
    <citation type="submission" date="2015-07" db="EMBL/GenBank/DDBJ databases">
        <title>Comparative genomics of the Sigatoka disease complex on banana suggests a link between parallel evolutionary changes in Pseudocercospora fijiensis and Pseudocercospora eumusae and increased virulence on the banana host.</title>
        <authorList>
            <person name="Chang T.-C."/>
            <person name="Salvucci A."/>
            <person name="Crous P.W."/>
            <person name="Stergiopoulos I."/>
        </authorList>
    </citation>
    <scope>NUCLEOTIDE SEQUENCE [LARGE SCALE GENOMIC DNA]</scope>
    <source>
        <strain evidence="1 2">CBS 114824</strain>
    </source>
</reference>
<dbReference type="OrthoDB" id="10575489at2759"/>
<sequence>MGFLDKFTNLYHDDGELDLVDEEAWFAERAPQLPVQSADEKDDDELDQYLLESEDESDAVVGEEDDGDDLGALLLAEFEINAEDDFGLDRLSDAGMAQAVRSNALSRAYSNREKRAFLRGKTGQSQYRLRKEALEAAIRTWYHHVYEPCMAANRSYEERKAKRRAKLAARKASDCNQSTVEINGKTVIVLDDTDEDDDSAPPALSEEEHERVRQALRGPFGKNGWKTFSQLLQCSWCSSCLSGVTSYRMSRISASPVVASKPKQKRKQKQVVAVDAITDVGERAELQRAQMAMFDAARAGLNVRA</sequence>
<dbReference type="Proteomes" id="UP000070133">
    <property type="component" value="Unassembled WGS sequence"/>
</dbReference>
<keyword evidence="2" id="KW-1185">Reference proteome</keyword>
<accession>A0A139HI21</accession>
<evidence type="ECO:0000313" key="2">
    <source>
        <dbReference type="Proteomes" id="UP000070133"/>
    </source>
</evidence>
<protein>
    <submittedName>
        <fullName evidence="1">Uncharacterized protein</fullName>
    </submittedName>
</protein>